<name>A0A2K3LI23_TRIPR</name>
<dbReference type="STRING" id="57577.A0A2K3LI23"/>
<dbReference type="Proteomes" id="UP000236291">
    <property type="component" value="Unassembled WGS sequence"/>
</dbReference>
<dbReference type="Pfam" id="PF00646">
    <property type="entry name" value="F-box"/>
    <property type="match status" value="1"/>
</dbReference>
<comment type="caution">
    <text evidence="2">The sequence shown here is derived from an EMBL/GenBank/DDBJ whole genome shotgun (WGS) entry which is preliminary data.</text>
</comment>
<dbReference type="PANTHER" id="PTHR31672:SF13">
    <property type="entry name" value="F-BOX PROTEIN CPR30-LIKE"/>
    <property type="match status" value="1"/>
</dbReference>
<dbReference type="NCBIfam" id="TIGR01640">
    <property type="entry name" value="F_box_assoc_1"/>
    <property type="match status" value="1"/>
</dbReference>
<dbReference type="PANTHER" id="PTHR31672">
    <property type="entry name" value="BNACNNG10540D PROTEIN"/>
    <property type="match status" value="1"/>
</dbReference>
<gene>
    <name evidence="2" type="ORF">L195_g034139</name>
</gene>
<dbReference type="Pfam" id="PF08268">
    <property type="entry name" value="FBA_3"/>
    <property type="match status" value="1"/>
</dbReference>
<dbReference type="InterPro" id="IPR050796">
    <property type="entry name" value="SCF_F-box_component"/>
</dbReference>
<organism evidence="2 3">
    <name type="scientific">Trifolium pratense</name>
    <name type="common">Red clover</name>
    <dbReference type="NCBI Taxonomy" id="57577"/>
    <lineage>
        <taxon>Eukaryota</taxon>
        <taxon>Viridiplantae</taxon>
        <taxon>Streptophyta</taxon>
        <taxon>Embryophyta</taxon>
        <taxon>Tracheophyta</taxon>
        <taxon>Spermatophyta</taxon>
        <taxon>Magnoliopsida</taxon>
        <taxon>eudicotyledons</taxon>
        <taxon>Gunneridae</taxon>
        <taxon>Pentapetalae</taxon>
        <taxon>rosids</taxon>
        <taxon>fabids</taxon>
        <taxon>Fabales</taxon>
        <taxon>Fabaceae</taxon>
        <taxon>Papilionoideae</taxon>
        <taxon>50 kb inversion clade</taxon>
        <taxon>NPAAA clade</taxon>
        <taxon>Hologalegina</taxon>
        <taxon>IRL clade</taxon>
        <taxon>Trifolieae</taxon>
        <taxon>Trifolium</taxon>
    </lineage>
</organism>
<accession>A0A2K3LI23</accession>
<dbReference type="CDD" id="cd22157">
    <property type="entry name" value="F-box_AtFBW1-like"/>
    <property type="match status" value="1"/>
</dbReference>
<dbReference type="SMART" id="SM00256">
    <property type="entry name" value="FBOX"/>
    <property type="match status" value="1"/>
</dbReference>
<evidence type="ECO:0000313" key="2">
    <source>
        <dbReference type="EMBL" id="PNX78163.1"/>
    </source>
</evidence>
<dbReference type="PROSITE" id="PS50181">
    <property type="entry name" value="FBOX"/>
    <property type="match status" value="1"/>
</dbReference>
<proteinExistence type="predicted"/>
<reference evidence="2 3" key="2">
    <citation type="journal article" date="2017" name="Front. Plant Sci.">
        <title>Gene Classification and Mining of Molecular Markers Useful in Red Clover (Trifolium pratense) Breeding.</title>
        <authorList>
            <person name="Istvanek J."/>
            <person name="Dluhosova J."/>
            <person name="Dluhos P."/>
            <person name="Patkova L."/>
            <person name="Nedelnik J."/>
            <person name="Repkova J."/>
        </authorList>
    </citation>
    <scope>NUCLEOTIDE SEQUENCE [LARGE SCALE GENOMIC DNA]</scope>
    <source>
        <strain evidence="3">cv. Tatra</strain>
        <tissue evidence="2">Young leaves</tissue>
    </source>
</reference>
<reference evidence="2 3" key="1">
    <citation type="journal article" date="2014" name="Am. J. Bot.">
        <title>Genome assembly and annotation for red clover (Trifolium pratense; Fabaceae).</title>
        <authorList>
            <person name="Istvanek J."/>
            <person name="Jaros M."/>
            <person name="Krenek A."/>
            <person name="Repkova J."/>
        </authorList>
    </citation>
    <scope>NUCLEOTIDE SEQUENCE [LARGE SCALE GENOMIC DNA]</scope>
    <source>
        <strain evidence="3">cv. Tatra</strain>
        <tissue evidence="2">Young leaves</tissue>
    </source>
</reference>
<dbReference type="Gene3D" id="1.20.1280.50">
    <property type="match status" value="1"/>
</dbReference>
<dbReference type="InterPro" id="IPR017451">
    <property type="entry name" value="F-box-assoc_interact_dom"/>
</dbReference>
<sequence length="420" mass="48673">MNMQLAKKKKKCITLPSTVVLPHDLIVEVLSYLPVKSLVRFRSVCKSWKTVIYDPTFVKLHLKRSPTRNPLFTLTTYHVPRTLGYYYSVIPYPISRFIENRSFNLSVDPYYSLEDKECSHIVGTCNGLICLSHYSYIDDQFNKEFWLRLWNPATRTISPQFGYFRGFYVFDFKFGYDNSTGKYKVVAFRYHNQKSNVRILSFGDNVWRDIEGLPAVPVHLHFNYHEHAAIGCVYLCGSLNWLAIHNINEYNYKDITVGQFLIVSLDLGTETYNQYMLPRRVDGVLSGTPTVSVLGGCLCFSYSYKETDFVIWQMKKFGVEDSWTQFLKISFHNLQVECNFSKPRMMHYFELVPLFLSENGDTLVLTSIGDSNAILYNLSDNRVEQTKFTAARITTSSCSTSNITCWYMAMDFVESLVSTF</sequence>
<dbReference type="AlphaFoldDB" id="A0A2K3LI23"/>
<dbReference type="EMBL" id="ASHM01033599">
    <property type="protein sequence ID" value="PNX78163.1"/>
    <property type="molecule type" value="Genomic_DNA"/>
</dbReference>
<dbReference type="InterPro" id="IPR013187">
    <property type="entry name" value="F-box-assoc_dom_typ3"/>
</dbReference>
<feature type="domain" description="F-box" evidence="1">
    <location>
        <begin position="15"/>
        <end position="60"/>
    </location>
</feature>
<dbReference type="SUPFAM" id="SSF81383">
    <property type="entry name" value="F-box domain"/>
    <property type="match status" value="1"/>
</dbReference>
<evidence type="ECO:0000259" key="1">
    <source>
        <dbReference type="PROSITE" id="PS50181"/>
    </source>
</evidence>
<dbReference type="InterPro" id="IPR036047">
    <property type="entry name" value="F-box-like_dom_sf"/>
</dbReference>
<evidence type="ECO:0000313" key="3">
    <source>
        <dbReference type="Proteomes" id="UP000236291"/>
    </source>
</evidence>
<protein>
    <submittedName>
        <fullName evidence="2">F-box/kelch-repeat protein at3g23880-like protein</fullName>
    </submittedName>
</protein>
<dbReference type="InterPro" id="IPR001810">
    <property type="entry name" value="F-box_dom"/>
</dbReference>